<dbReference type="EMBL" id="JANPWZ010001258">
    <property type="protein sequence ID" value="KAJ3567275.1"/>
    <property type="molecule type" value="Genomic_DNA"/>
</dbReference>
<keyword evidence="3" id="KW-1185">Reference proteome</keyword>
<feature type="compositionally biased region" description="Basic and acidic residues" evidence="1">
    <location>
        <begin position="208"/>
        <end position="218"/>
    </location>
</feature>
<gene>
    <name evidence="2" type="ORF">NPX13_g6824</name>
</gene>
<feature type="compositionally biased region" description="Low complexity" evidence="1">
    <location>
        <begin position="92"/>
        <end position="103"/>
    </location>
</feature>
<name>A0A9W8TLD3_9PEZI</name>
<protein>
    <submittedName>
        <fullName evidence="2">Uncharacterized protein</fullName>
    </submittedName>
</protein>
<dbReference type="Proteomes" id="UP001148614">
    <property type="component" value="Unassembled WGS sequence"/>
</dbReference>
<feature type="region of interest" description="Disordered" evidence="1">
    <location>
        <begin position="77"/>
        <end position="107"/>
    </location>
</feature>
<dbReference type="VEuPathDB" id="FungiDB:F4678DRAFT_454326"/>
<evidence type="ECO:0000313" key="2">
    <source>
        <dbReference type="EMBL" id="KAJ3567275.1"/>
    </source>
</evidence>
<organism evidence="2 3">
    <name type="scientific">Xylaria arbuscula</name>
    <dbReference type="NCBI Taxonomy" id="114810"/>
    <lineage>
        <taxon>Eukaryota</taxon>
        <taxon>Fungi</taxon>
        <taxon>Dikarya</taxon>
        <taxon>Ascomycota</taxon>
        <taxon>Pezizomycotina</taxon>
        <taxon>Sordariomycetes</taxon>
        <taxon>Xylariomycetidae</taxon>
        <taxon>Xylariales</taxon>
        <taxon>Xylariaceae</taxon>
        <taxon>Xylaria</taxon>
    </lineage>
</organism>
<evidence type="ECO:0000313" key="3">
    <source>
        <dbReference type="Proteomes" id="UP001148614"/>
    </source>
</evidence>
<comment type="caution">
    <text evidence="2">The sequence shown here is derived from an EMBL/GenBank/DDBJ whole genome shotgun (WGS) entry which is preliminary data.</text>
</comment>
<sequence length="225" mass="24713">MATPEPQSCSYRASWMFTDPYAYQYSDVDNEAPDVPPAELIGTGVYIPCELEGSSPLHYELPAQPSTSLALNRTNLPADDEATKAPNELNRARPSSTRSSVRSSNRRDLFRSLSAHKVPAVFSSRSCPAQPTTLGLIPVIEDTPTHTQRYYASPPTVPTRQVRPSPPGYADGLIPVDPNATTPKEPSSDFDAILRNIGPIPKKGKGNKSRERGNRYYDRYSSNFG</sequence>
<proteinExistence type="predicted"/>
<feature type="region of interest" description="Disordered" evidence="1">
    <location>
        <begin position="177"/>
        <end position="225"/>
    </location>
</feature>
<evidence type="ECO:0000256" key="1">
    <source>
        <dbReference type="SAM" id="MobiDB-lite"/>
    </source>
</evidence>
<accession>A0A9W8TLD3</accession>
<dbReference type="AlphaFoldDB" id="A0A9W8TLD3"/>
<reference evidence="2" key="1">
    <citation type="submission" date="2022-07" db="EMBL/GenBank/DDBJ databases">
        <title>Genome Sequence of Xylaria arbuscula.</title>
        <authorList>
            <person name="Buettner E."/>
        </authorList>
    </citation>
    <scope>NUCLEOTIDE SEQUENCE</scope>
    <source>
        <strain evidence="2">VT107</strain>
    </source>
</reference>